<evidence type="ECO:0000256" key="2">
    <source>
        <dbReference type="ARBA" id="ARBA00022448"/>
    </source>
</evidence>
<dbReference type="EMBL" id="LSSM01001582">
    <property type="protein sequence ID" value="OMJ25749.1"/>
    <property type="molecule type" value="Genomic_DNA"/>
</dbReference>
<comment type="subcellular location">
    <subcellularLocation>
        <location evidence="1">Membrane</location>
        <topology evidence="1">Multi-pass membrane protein</topology>
    </subcellularLocation>
</comment>
<dbReference type="Gene3D" id="3.40.50.300">
    <property type="entry name" value="P-loop containing nucleotide triphosphate hydrolases"/>
    <property type="match status" value="1"/>
</dbReference>
<keyword evidence="2" id="KW-0813">Transport</keyword>
<dbReference type="OrthoDB" id="6500128at2759"/>
<dbReference type="PROSITE" id="PS00211">
    <property type="entry name" value="ABC_TRANSPORTER_1"/>
    <property type="match status" value="1"/>
</dbReference>
<dbReference type="SUPFAM" id="SSF52540">
    <property type="entry name" value="P-loop containing nucleoside triphosphate hydrolases"/>
    <property type="match status" value="1"/>
</dbReference>
<dbReference type="GO" id="GO:0042626">
    <property type="term" value="F:ATPase-coupled transmembrane transporter activity"/>
    <property type="evidence" value="ECO:0007669"/>
    <property type="project" value="TreeGrafter"/>
</dbReference>
<dbReference type="InterPro" id="IPR003593">
    <property type="entry name" value="AAA+_ATPase"/>
</dbReference>
<comment type="caution">
    <text evidence="9">The sequence shown here is derived from an EMBL/GenBank/DDBJ whole genome shotgun (WGS) entry which is preliminary data.</text>
</comment>
<dbReference type="InterPro" id="IPR027417">
    <property type="entry name" value="P-loop_NTPase"/>
</dbReference>
<dbReference type="Proteomes" id="UP000187429">
    <property type="component" value="Unassembled WGS sequence"/>
</dbReference>
<name>A0A1R1YFS4_9FUNG</name>
<dbReference type="FunFam" id="3.40.50.300:FF:000997">
    <property type="entry name" value="Multidrug resistance-associated protein 1"/>
    <property type="match status" value="1"/>
</dbReference>
<evidence type="ECO:0000313" key="9">
    <source>
        <dbReference type="EMBL" id="OMJ25749.1"/>
    </source>
</evidence>
<keyword evidence="6" id="KW-1133">Transmembrane helix</keyword>
<dbReference type="AlphaFoldDB" id="A0A1R1YFS4"/>
<evidence type="ECO:0000256" key="1">
    <source>
        <dbReference type="ARBA" id="ARBA00004141"/>
    </source>
</evidence>
<sequence length="295" mass="32844">MFSSISIYNIIRYQIFQIPKVVFLLISSTSSFRRIKDYLVAQEINQDSISYHKLDGDSNFRSENSSEHSSEFINCMESDSGDTLNFKRSSITVSDAIFWWKYDPSSSSPTLNNISFSAKQGELMAVAGITGAGKSSLLISLLGEMYKSKGTIQINGKIAYTSQQPWLLNSTILENVTFGNKIDHDFFQKVIRACGLEDDLKSFADGELTVVGENGSKLSGGQRARVSIARAVYSRADLYLFDDPLAALDSKMAYSLFDKVFGQNGILKNRTRIITTNNVSFLNRFDSVIVLQDGN</sequence>
<accession>A0A1R1YFS4</accession>
<dbReference type="GO" id="GO:0016020">
    <property type="term" value="C:membrane"/>
    <property type="evidence" value="ECO:0007669"/>
    <property type="project" value="UniProtKB-SubCell"/>
</dbReference>
<dbReference type="GO" id="GO:0016887">
    <property type="term" value="F:ATP hydrolysis activity"/>
    <property type="evidence" value="ECO:0007669"/>
    <property type="project" value="InterPro"/>
</dbReference>
<keyword evidence="3" id="KW-0812">Transmembrane</keyword>
<evidence type="ECO:0000256" key="7">
    <source>
        <dbReference type="ARBA" id="ARBA00023136"/>
    </source>
</evidence>
<feature type="domain" description="ABC transporter" evidence="8">
    <location>
        <begin position="91"/>
        <end position="295"/>
    </location>
</feature>
<dbReference type="PROSITE" id="PS50893">
    <property type="entry name" value="ABC_TRANSPORTER_2"/>
    <property type="match status" value="1"/>
</dbReference>
<organism evidence="9 10">
    <name type="scientific">Smittium culicis</name>
    <dbReference type="NCBI Taxonomy" id="133412"/>
    <lineage>
        <taxon>Eukaryota</taxon>
        <taxon>Fungi</taxon>
        <taxon>Fungi incertae sedis</taxon>
        <taxon>Zoopagomycota</taxon>
        <taxon>Kickxellomycotina</taxon>
        <taxon>Harpellomycetes</taxon>
        <taxon>Harpellales</taxon>
        <taxon>Legeriomycetaceae</taxon>
        <taxon>Smittium</taxon>
    </lineage>
</organism>
<dbReference type="InterPro" id="IPR017871">
    <property type="entry name" value="ABC_transporter-like_CS"/>
</dbReference>
<dbReference type="InterPro" id="IPR003439">
    <property type="entry name" value="ABC_transporter-like_ATP-bd"/>
</dbReference>
<evidence type="ECO:0000256" key="6">
    <source>
        <dbReference type="ARBA" id="ARBA00022989"/>
    </source>
</evidence>
<evidence type="ECO:0000313" key="10">
    <source>
        <dbReference type="Proteomes" id="UP000187429"/>
    </source>
</evidence>
<evidence type="ECO:0000256" key="3">
    <source>
        <dbReference type="ARBA" id="ARBA00022692"/>
    </source>
</evidence>
<keyword evidence="7" id="KW-0472">Membrane</keyword>
<keyword evidence="4" id="KW-0547">Nucleotide-binding</keyword>
<feature type="non-terminal residue" evidence="9">
    <location>
        <position position="295"/>
    </location>
</feature>
<keyword evidence="10" id="KW-1185">Reference proteome</keyword>
<dbReference type="InterPro" id="IPR050173">
    <property type="entry name" value="ABC_transporter_C-like"/>
</dbReference>
<evidence type="ECO:0000256" key="4">
    <source>
        <dbReference type="ARBA" id="ARBA00022741"/>
    </source>
</evidence>
<gene>
    <name evidence="9" type="ORF">AYI69_g4190</name>
</gene>
<dbReference type="CDD" id="cd03250">
    <property type="entry name" value="ABCC_MRP_domain1"/>
    <property type="match status" value="1"/>
</dbReference>
<dbReference type="PANTHER" id="PTHR24223">
    <property type="entry name" value="ATP-BINDING CASSETTE SUB-FAMILY C"/>
    <property type="match status" value="1"/>
</dbReference>
<dbReference type="GO" id="GO:0005524">
    <property type="term" value="F:ATP binding"/>
    <property type="evidence" value="ECO:0007669"/>
    <property type="project" value="UniProtKB-KW"/>
</dbReference>
<dbReference type="Pfam" id="PF00005">
    <property type="entry name" value="ABC_tran"/>
    <property type="match status" value="1"/>
</dbReference>
<evidence type="ECO:0000259" key="8">
    <source>
        <dbReference type="PROSITE" id="PS50893"/>
    </source>
</evidence>
<proteinExistence type="predicted"/>
<dbReference type="SMART" id="SM00382">
    <property type="entry name" value="AAA"/>
    <property type="match status" value="1"/>
</dbReference>
<keyword evidence="5" id="KW-0067">ATP-binding</keyword>
<evidence type="ECO:0000256" key="5">
    <source>
        <dbReference type="ARBA" id="ARBA00022840"/>
    </source>
</evidence>
<protein>
    <submittedName>
        <fullName evidence="9">Multidrug resistance-associated protein 1</fullName>
    </submittedName>
</protein>
<reference evidence="10" key="1">
    <citation type="submission" date="2017-01" db="EMBL/GenBank/DDBJ databases">
        <authorList>
            <person name="Wang Y."/>
            <person name="White M."/>
            <person name="Kvist S."/>
            <person name="Moncalvo J.-M."/>
        </authorList>
    </citation>
    <scope>NUCLEOTIDE SEQUENCE [LARGE SCALE GENOMIC DNA]</scope>
    <source>
        <strain evidence="10">ID-206-W2</strain>
    </source>
</reference>